<dbReference type="Proteomes" id="UP000515135">
    <property type="component" value="Unplaced"/>
</dbReference>
<proteinExistence type="predicted"/>
<dbReference type="GeneID" id="109477871"/>
<evidence type="ECO:0000313" key="2">
    <source>
        <dbReference type="Proteomes" id="UP000515135"/>
    </source>
</evidence>
<feature type="compositionally biased region" description="Polar residues" evidence="1">
    <location>
        <begin position="504"/>
        <end position="521"/>
    </location>
</feature>
<feature type="compositionally biased region" description="Polar residues" evidence="1">
    <location>
        <begin position="388"/>
        <end position="415"/>
    </location>
</feature>
<protein>
    <submittedName>
        <fullName evidence="3">Uncharacterized protein LOC109477871 isoform X2</fullName>
    </submittedName>
</protein>
<name>A0A6P4ZVB5_BRABE</name>
<evidence type="ECO:0000256" key="1">
    <source>
        <dbReference type="SAM" id="MobiDB-lite"/>
    </source>
</evidence>
<feature type="compositionally biased region" description="Polar residues" evidence="1">
    <location>
        <begin position="429"/>
        <end position="455"/>
    </location>
</feature>
<reference evidence="3" key="1">
    <citation type="submission" date="2025-08" db="UniProtKB">
        <authorList>
            <consortium name="RefSeq"/>
        </authorList>
    </citation>
    <scope>IDENTIFICATION</scope>
    <source>
        <tissue evidence="3">Gonad</tissue>
    </source>
</reference>
<gene>
    <name evidence="3" type="primary">LOC109477871</name>
</gene>
<dbReference type="AlphaFoldDB" id="A0A6P4ZVB5"/>
<sequence>MVDSRPESRRSGTDRSVTPSGNENGTAKSASRGRRFLDLSFSESRERDGGNGGKVLANGRRPHGGVRGTKGYPMSTYSVDQSEEHMDELVQEARKQSSLGQHARTPSPAWVLTVSSQQTHSGEAALLTSQLLASNKGEQTVGVKPKKPKYKKIVVNGLTYHRPMKAHQFLTAADTASETSSEASSLGRPTRASLLRARHHRSQSAPSSQTSTDIKRYLQRMKDQRPLTGKLPKELNPIVAEDGETVHAFLIGARYNRSQVMDVQSLNRFGLFVPRSNPNGCFLTQPEMYVSDKDAEEAADNTSVKNNPPQYNGRGNPPTKARQAWADSNGAIPQETLPPGATPPKGRPPSGRKRTGSIGGVLADNTIPPSLRRGMTITGHSIGIASPRTLTSGSASRPGTQTPRTNPASRLSVHTGSLGKSGYTHAPTCPQSATMKTSDPLASSPNGPRPTNISFAANGHTALPSPEIAQQMEIPAPTPEPELPDQQVPRHSAPSVRVPLPTARTVSSGKKCDSSTQYSVVHSETVDLESLAQGRESNMDVYPSVAEEVEEMDTG</sequence>
<feature type="compositionally biased region" description="Basic and acidic residues" evidence="1">
    <location>
        <begin position="82"/>
        <end position="95"/>
    </location>
</feature>
<feature type="region of interest" description="Disordered" evidence="1">
    <location>
        <begin position="475"/>
        <end position="521"/>
    </location>
</feature>
<organism evidence="2 3">
    <name type="scientific">Branchiostoma belcheri</name>
    <name type="common">Amphioxus</name>
    <dbReference type="NCBI Taxonomy" id="7741"/>
    <lineage>
        <taxon>Eukaryota</taxon>
        <taxon>Metazoa</taxon>
        <taxon>Chordata</taxon>
        <taxon>Cephalochordata</taxon>
        <taxon>Leptocardii</taxon>
        <taxon>Amphioxiformes</taxon>
        <taxon>Branchiostomatidae</taxon>
        <taxon>Branchiostoma</taxon>
    </lineage>
</organism>
<dbReference type="RefSeq" id="XP_019634882.1">
    <property type="nucleotide sequence ID" value="XM_019779323.1"/>
</dbReference>
<feature type="compositionally biased region" description="Basic and acidic residues" evidence="1">
    <location>
        <begin position="1"/>
        <end position="13"/>
    </location>
</feature>
<feature type="region of interest" description="Disordered" evidence="1">
    <location>
        <begin position="294"/>
        <end position="459"/>
    </location>
</feature>
<dbReference type="OrthoDB" id="10039170at2759"/>
<evidence type="ECO:0000313" key="3">
    <source>
        <dbReference type="RefSeq" id="XP_019634882.1"/>
    </source>
</evidence>
<feature type="compositionally biased region" description="Polar residues" evidence="1">
    <location>
        <begin position="300"/>
        <end position="310"/>
    </location>
</feature>
<keyword evidence="2" id="KW-1185">Reference proteome</keyword>
<feature type="compositionally biased region" description="Polar residues" evidence="1">
    <location>
        <begin position="14"/>
        <end position="29"/>
    </location>
</feature>
<feature type="region of interest" description="Disordered" evidence="1">
    <location>
        <begin position="1"/>
        <end position="105"/>
    </location>
</feature>
<accession>A0A6P4ZVB5</accession>